<reference evidence="2 3" key="1">
    <citation type="submission" date="2021-01" db="EMBL/GenBank/DDBJ databases">
        <title>Genome public.</title>
        <authorList>
            <person name="Liu C."/>
            <person name="Sun Q."/>
        </authorList>
    </citation>
    <scope>NUCLEOTIDE SEQUENCE [LARGE SCALE GENOMIC DNA]</scope>
    <source>
        <strain evidence="2 3">YIM B02564</strain>
    </source>
</reference>
<keyword evidence="3" id="KW-1185">Reference proteome</keyword>
<dbReference type="InterPro" id="IPR025296">
    <property type="entry name" value="DUF4158"/>
</dbReference>
<dbReference type="EMBL" id="JAESWB010000168">
    <property type="protein sequence ID" value="MBL4953052.1"/>
    <property type="molecule type" value="Genomic_DNA"/>
</dbReference>
<feature type="domain" description="DUF4158" evidence="1">
    <location>
        <begin position="3"/>
        <end position="105"/>
    </location>
</feature>
<evidence type="ECO:0000259" key="1">
    <source>
        <dbReference type="Pfam" id="PF13700"/>
    </source>
</evidence>
<name>A0ABS1TP81_9BACI</name>
<gene>
    <name evidence="2" type="ORF">JK635_12615</name>
</gene>
<organism evidence="2 3">
    <name type="scientific">Neobacillus paridis</name>
    <dbReference type="NCBI Taxonomy" id="2803862"/>
    <lineage>
        <taxon>Bacteria</taxon>
        <taxon>Bacillati</taxon>
        <taxon>Bacillota</taxon>
        <taxon>Bacilli</taxon>
        <taxon>Bacillales</taxon>
        <taxon>Bacillaceae</taxon>
        <taxon>Neobacillus</taxon>
    </lineage>
</organism>
<dbReference type="Proteomes" id="UP000623967">
    <property type="component" value="Unassembled WGS sequence"/>
</dbReference>
<dbReference type="Pfam" id="PF13700">
    <property type="entry name" value="DUF4158"/>
    <property type="match status" value="1"/>
</dbReference>
<sequence>MASIERTAYPRFKRNLTKKELHQIYTPTIEEIQFVYSFARGSEFLLKAMVLLKAFQKLGYFPKGSSIPKGIIEHIRDCLSLSQDTPLDIQPSRVTRKYQQKIRNRRKCCYWYGSCCVKKCWGW</sequence>
<proteinExistence type="predicted"/>
<comment type="caution">
    <text evidence="2">The sequence shown here is derived from an EMBL/GenBank/DDBJ whole genome shotgun (WGS) entry which is preliminary data.</text>
</comment>
<evidence type="ECO:0000313" key="2">
    <source>
        <dbReference type="EMBL" id="MBL4953052.1"/>
    </source>
</evidence>
<protein>
    <submittedName>
        <fullName evidence="2">DUF4158 domain-containing protein</fullName>
    </submittedName>
</protein>
<evidence type="ECO:0000313" key="3">
    <source>
        <dbReference type="Proteomes" id="UP000623967"/>
    </source>
</evidence>
<accession>A0ABS1TP81</accession>